<accession>A0ABY3RQ28</accession>
<name>A0ABY3RQ28_9MICO</name>
<dbReference type="SMART" id="SM00448">
    <property type="entry name" value="REC"/>
    <property type="match status" value="1"/>
</dbReference>
<proteinExistence type="predicted"/>
<evidence type="ECO:0000256" key="1">
    <source>
        <dbReference type="ARBA" id="ARBA00023125"/>
    </source>
</evidence>
<dbReference type="InterPro" id="IPR039420">
    <property type="entry name" value="WalR-like"/>
</dbReference>
<feature type="modified residue" description="4-aspartylphosphate" evidence="2">
    <location>
        <position position="58"/>
    </location>
</feature>
<keyword evidence="1" id="KW-0238">DNA-binding</keyword>
<organism evidence="4 5">
    <name type="scientific">Microbacterium resistens</name>
    <dbReference type="NCBI Taxonomy" id="156977"/>
    <lineage>
        <taxon>Bacteria</taxon>
        <taxon>Bacillati</taxon>
        <taxon>Actinomycetota</taxon>
        <taxon>Actinomycetes</taxon>
        <taxon>Micrococcales</taxon>
        <taxon>Microbacteriaceae</taxon>
        <taxon>Microbacterium</taxon>
    </lineage>
</organism>
<dbReference type="PROSITE" id="PS50110">
    <property type="entry name" value="RESPONSE_REGULATORY"/>
    <property type="match status" value="1"/>
</dbReference>
<evidence type="ECO:0000259" key="3">
    <source>
        <dbReference type="PROSITE" id="PS50110"/>
    </source>
</evidence>
<evidence type="ECO:0000256" key="2">
    <source>
        <dbReference type="PROSITE-ProRule" id="PRU00169"/>
    </source>
</evidence>
<protein>
    <recommendedName>
        <fullName evidence="3">Response regulatory domain-containing protein</fullName>
    </recommendedName>
</protein>
<dbReference type="SUPFAM" id="SSF46894">
    <property type="entry name" value="C-terminal effector domain of the bipartite response regulators"/>
    <property type="match status" value="1"/>
</dbReference>
<dbReference type="InterPro" id="IPR016032">
    <property type="entry name" value="Sig_transdc_resp-reg_C-effctor"/>
</dbReference>
<dbReference type="Proteomes" id="UP001199642">
    <property type="component" value="Chromosome"/>
</dbReference>
<dbReference type="InterPro" id="IPR011006">
    <property type="entry name" value="CheY-like_superfamily"/>
</dbReference>
<dbReference type="RefSeq" id="WP_231819618.1">
    <property type="nucleotide sequence ID" value="NZ_CP082781.1"/>
</dbReference>
<reference evidence="4 5" key="1">
    <citation type="submission" date="2023-01" db="EMBL/GenBank/DDBJ databases">
        <title>Characterization of estradiol degrading bacteria Microbacterium sp. MZT7 and reveal degrading genes through genome analysis.</title>
        <authorList>
            <person name="Hao P."/>
            <person name="Gao Y."/>
        </authorList>
    </citation>
    <scope>NUCLEOTIDE SEQUENCE [LARGE SCALE GENOMIC DNA]</scope>
    <source>
        <strain evidence="4 5">MZT7</strain>
    </source>
</reference>
<dbReference type="PANTHER" id="PTHR43214">
    <property type="entry name" value="TWO-COMPONENT RESPONSE REGULATOR"/>
    <property type="match status" value="1"/>
</dbReference>
<sequence>MYRIAVIEDHLLQRKYAMALINAQSDMSVVYDGEDLPSFMTWLESTDRLARPNLVLLDLMVERGPHAKPETVRRLLATGMRVVLFSALTSPPLARRMIQSGVHGLIGKRDTESSILAALRAVLSGQWWVSPELAVLIAQDPNQPKLSDQEERALILYASGLSIEAVASSIGVRPDTAKKYLQRVRNKYAAVDRPLSSRAEWSRTAARDGYLTLHD</sequence>
<gene>
    <name evidence="4" type="ORF">K8F61_14525</name>
</gene>
<dbReference type="InterPro" id="IPR036388">
    <property type="entry name" value="WH-like_DNA-bd_sf"/>
</dbReference>
<keyword evidence="5" id="KW-1185">Reference proteome</keyword>
<keyword evidence="2" id="KW-0597">Phosphoprotein</keyword>
<dbReference type="InterPro" id="IPR001789">
    <property type="entry name" value="Sig_transdc_resp-reg_receiver"/>
</dbReference>
<dbReference type="Gene3D" id="3.40.50.2300">
    <property type="match status" value="1"/>
</dbReference>
<dbReference type="Gene3D" id="1.10.10.10">
    <property type="entry name" value="Winged helix-like DNA-binding domain superfamily/Winged helix DNA-binding domain"/>
    <property type="match status" value="1"/>
</dbReference>
<dbReference type="SUPFAM" id="SSF52172">
    <property type="entry name" value="CheY-like"/>
    <property type="match status" value="1"/>
</dbReference>
<evidence type="ECO:0000313" key="5">
    <source>
        <dbReference type="Proteomes" id="UP001199642"/>
    </source>
</evidence>
<evidence type="ECO:0000313" key="4">
    <source>
        <dbReference type="EMBL" id="UGS25857.1"/>
    </source>
</evidence>
<dbReference type="EMBL" id="CP082781">
    <property type="protein sequence ID" value="UGS25857.1"/>
    <property type="molecule type" value="Genomic_DNA"/>
</dbReference>
<feature type="domain" description="Response regulatory" evidence="3">
    <location>
        <begin position="3"/>
        <end position="123"/>
    </location>
</feature>